<evidence type="ECO:0000256" key="2">
    <source>
        <dbReference type="PROSITE-ProRule" id="PRU00169"/>
    </source>
</evidence>
<reference evidence="4 5" key="1">
    <citation type="submission" date="2018-09" db="EMBL/GenBank/DDBJ databases">
        <authorList>
            <person name="Zhu H."/>
        </authorList>
    </citation>
    <scope>NUCLEOTIDE SEQUENCE [LARGE SCALE GENOMIC DNA]</scope>
    <source>
        <strain evidence="4 5">K1S02-61</strain>
    </source>
</reference>
<dbReference type="InterPro" id="IPR050595">
    <property type="entry name" value="Bact_response_regulator"/>
</dbReference>
<gene>
    <name evidence="4" type="ORF">D3872_06245</name>
</gene>
<evidence type="ECO:0000313" key="4">
    <source>
        <dbReference type="EMBL" id="RJG21804.1"/>
    </source>
</evidence>
<dbReference type="Pfam" id="PF00072">
    <property type="entry name" value="Response_reg"/>
    <property type="match status" value="1"/>
</dbReference>
<dbReference type="PANTHER" id="PTHR44591:SF3">
    <property type="entry name" value="RESPONSE REGULATORY DOMAIN-CONTAINING PROTEIN"/>
    <property type="match status" value="1"/>
</dbReference>
<evidence type="ECO:0000313" key="5">
    <source>
        <dbReference type="Proteomes" id="UP000284006"/>
    </source>
</evidence>
<evidence type="ECO:0000256" key="1">
    <source>
        <dbReference type="ARBA" id="ARBA00022553"/>
    </source>
</evidence>
<dbReference type="SUPFAM" id="SSF52172">
    <property type="entry name" value="CheY-like"/>
    <property type="match status" value="1"/>
</dbReference>
<dbReference type="SMART" id="SM00448">
    <property type="entry name" value="REC"/>
    <property type="match status" value="1"/>
</dbReference>
<accession>A0A418Y5E1</accession>
<dbReference type="AlphaFoldDB" id="A0A418Y5E1"/>
<keyword evidence="5" id="KW-1185">Reference proteome</keyword>
<name>A0A418Y5E1_9BURK</name>
<dbReference type="Proteomes" id="UP000284006">
    <property type="component" value="Unassembled WGS sequence"/>
</dbReference>
<comment type="caution">
    <text evidence="4">The sequence shown here is derived from an EMBL/GenBank/DDBJ whole genome shotgun (WGS) entry which is preliminary data.</text>
</comment>
<dbReference type="PROSITE" id="PS50110">
    <property type="entry name" value="RESPONSE_REGULATORY"/>
    <property type="match status" value="1"/>
</dbReference>
<dbReference type="Gene3D" id="3.40.50.2300">
    <property type="match status" value="1"/>
</dbReference>
<keyword evidence="1" id="KW-0597">Phosphoprotein</keyword>
<dbReference type="GO" id="GO:0000160">
    <property type="term" value="P:phosphorelay signal transduction system"/>
    <property type="evidence" value="ECO:0007669"/>
    <property type="project" value="InterPro"/>
</dbReference>
<feature type="domain" description="Response regulatory" evidence="3">
    <location>
        <begin position="155"/>
        <end position="271"/>
    </location>
</feature>
<organism evidence="4 5">
    <name type="scientific">Massilia cavernae</name>
    <dbReference type="NCBI Taxonomy" id="2320864"/>
    <lineage>
        <taxon>Bacteria</taxon>
        <taxon>Pseudomonadati</taxon>
        <taxon>Pseudomonadota</taxon>
        <taxon>Betaproteobacteria</taxon>
        <taxon>Burkholderiales</taxon>
        <taxon>Oxalobacteraceae</taxon>
        <taxon>Telluria group</taxon>
        <taxon>Massilia</taxon>
    </lineage>
</organism>
<dbReference type="PANTHER" id="PTHR44591">
    <property type="entry name" value="STRESS RESPONSE REGULATOR PROTEIN 1"/>
    <property type="match status" value="1"/>
</dbReference>
<proteinExistence type="predicted"/>
<dbReference type="InterPro" id="IPR011006">
    <property type="entry name" value="CheY-like_superfamily"/>
</dbReference>
<evidence type="ECO:0000259" key="3">
    <source>
        <dbReference type="PROSITE" id="PS50110"/>
    </source>
</evidence>
<protein>
    <submittedName>
        <fullName evidence="4">Response regulator</fullName>
    </submittedName>
</protein>
<dbReference type="OrthoDB" id="8755166at2"/>
<comment type="caution">
    <text evidence="2">Lacks conserved residue(s) required for the propagation of feature annotation.</text>
</comment>
<dbReference type="EMBL" id="QYUP01000066">
    <property type="protein sequence ID" value="RJG21804.1"/>
    <property type="molecule type" value="Genomic_DNA"/>
</dbReference>
<dbReference type="InterPro" id="IPR001789">
    <property type="entry name" value="Sig_transdc_resp-reg_receiver"/>
</dbReference>
<sequence length="275" mass="29390">MQEKRYPFAVRLIGFSQPEQATIAAALTQAPAAGPAYFCLLDDSLQEPDLTIVNGDDLHALAALSAAGPPEVHPALVIGQPAVDLAFPCLPRPFDTGQLYQLLAGLVARRAEALAQLTARGLPSVPERRRSVRLDVDLTDPSEYIMRRRSPPRGAVLIIDKGGAFRDHVARLLGARRLGVEWTDSAPAAVRLCDETPVSVVMVNTSAPGIDPYELCSTIKAQDGGADIAVVLMVSPAFPYDCSRARAAGVRGMLDKPINDRVLVGTLKRLLSLPA</sequence>
<dbReference type="RefSeq" id="WP_119809970.1">
    <property type="nucleotide sequence ID" value="NZ_QYUP01000066.1"/>
</dbReference>